<accession>A0ABN3E776</accession>
<evidence type="ECO:0000256" key="1">
    <source>
        <dbReference type="SAM" id="MobiDB-lite"/>
    </source>
</evidence>
<organism evidence="2 3">
    <name type="scientific">Streptomyces indiaensis</name>
    <dbReference type="NCBI Taxonomy" id="284033"/>
    <lineage>
        <taxon>Bacteria</taxon>
        <taxon>Bacillati</taxon>
        <taxon>Actinomycetota</taxon>
        <taxon>Actinomycetes</taxon>
        <taxon>Kitasatosporales</taxon>
        <taxon>Streptomycetaceae</taxon>
        <taxon>Streptomyces</taxon>
    </lineage>
</organism>
<evidence type="ECO:0000313" key="3">
    <source>
        <dbReference type="Proteomes" id="UP001501474"/>
    </source>
</evidence>
<name>A0ABN3E776_9ACTN</name>
<comment type="caution">
    <text evidence="2">The sequence shown here is derived from an EMBL/GenBank/DDBJ whole genome shotgun (WGS) entry which is preliminary data.</text>
</comment>
<dbReference type="EMBL" id="BAAART010000136">
    <property type="protein sequence ID" value="GAA2250071.1"/>
    <property type="molecule type" value="Genomic_DNA"/>
</dbReference>
<dbReference type="Proteomes" id="UP001501474">
    <property type="component" value="Unassembled WGS sequence"/>
</dbReference>
<gene>
    <name evidence="2" type="ORF">GCM10010104_53320</name>
</gene>
<sequence length="128" mass="13721">MTTHASATADRTEARGFPLPGGGAEARQISLPGGPQVPQALPPGGAEVRPFPLPGRSRAQIASGAGRRFALAGAKCERQLPARYGPAPEVSRTRRTSEVHRTRRTPLSRVNVRGDRRVSVTTQREGHR</sequence>
<evidence type="ECO:0000313" key="2">
    <source>
        <dbReference type="EMBL" id="GAA2250071.1"/>
    </source>
</evidence>
<feature type="compositionally biased region" description="Basic and acidic residues" evidence="1">
    <location>
        <begin position="91"/>
        <end position="100"/>
    </location>
</feature>
<feature type="region of interest" description="Disordered" evidence="1">
    <location>
        <begin position="1"/>
        <end position="58"/>
    </location>
</feature>
<protein>
    <submittedName>
        <fullName evidence="2">Uncharacterized protein</fullName>
    </submittedName>
</protein>
<proteinExistence type="predicted"/>
<feature type="region of interest" description="Disordered" evidence="1">
    <location>
        <begin position="79"/>
        <end position="107"/>
    </location>
</feature>
<reference evidence="2 3" key="1">
    <citation type="journal article" date="2019" name="Int. J. Syst. Evol. Microbiol.">
        <title>The Global Catalogue of Microorganisms (GCM) 10K type strain sequencing project: providing services to taxonomists for standard genome sequencing and annotation.</title>
        <authorList>
            <consortium name="The Broad Institute Genomics Platform"/>
            <consortium name="The Broad Institute Genome Sequencing Center for Infectious Disease"/>
            <person name="Wu L."/>
            <person name="Ma J."/>
        </authorList>
    </citation>
    <scope>NUCLEOTIDE SEQUENCE [LARGE SCALE GENOMIC DNA]</scope>
    <source>
        <strain evidence="2 3">JCM 3053</strain>
    </source>
</reference>
<keyword evidence="3" id="KW-1185">Reference proteome</keyword>